<feature type="transmembrane region" description="Helical" evidence="1">
    <location>
        <begin position="390"/>
        <end position="412"/>
    </location>
</feature>
<keyword evidence="1" id="KW-0812">Transmembrane</keyword>
<feature type="transmembrane region" description="Helical" evidence="1">
    <location>
        <begin position="332"/>
        <end position="349"/>
    </location>
</feature>
<dbReference type="AlphaFoldDB" id="T0SEH4"/>
<feature type="transmembrane region" description="Helical" evidence="1">
    <location>
        <begin position="31"/>
        <end position="50"/>
    </location>
</feature>
<dbReference type="OMA" id="WMCENEV"/>
<reference evidence="2 3" key="1">
    <citation type="submission" date="2012-04" db="EMBL/GenBank/DDBJ databases">
        <title>The Genome Sequence of Saprolegnia declina VS20.</title>
        <authorList>
            <consortium name="The Broad Institute Genome Sequencing Platform"/>
            <person name="Russ C."/>
            <person name="Nusbaum C."/>
            <person name="Tyler B."/>
            <person name="van West P."/>
            <person name="Dieguez-Uribeondo J."/>
            <person name="de Bruijn I."/>
            <person name="Tripathy S."/>
            <person name="Jiang R."/>
            <person name="Young S.K."/>
            <person name="Zeng Q."/>
            <person name="Gargeya S."/>
            <person name="Fitzgerald M."/>
            <person name="Haas B."/>
            <person name="Abouelleil A."/>
            <person name="Alvarado L."/>
            <person name="Arachchi H.M."/>
            <person name="Berlin A."/>
            <person name="Chapman S.B."/>
            <person name="Goldberg J."/>
            <person name="Griggs A."/>
            <person name="Gujja S."/>
            <person name="Hansen M."/>
            <person name="Howarth C."/>
            <person name="Imamovic A."/>
            <person name="Larimer J."/>
            <person name="McCowen C."/>
            <person name="Montmayeur A."/>
            <person name="Murphy C."/>
            <person name="Neiman D."/>
            <person name="Pearson M."/>
            <person name="Priest M."/>
            <person name="Roberts A."/>
            <person name="Saif S."/>
            <person name="Shea T."/>
            <person name="Sisk P."/>
            <person name="Sykes S."/>
            <person name="Wortman J."/>
            <person name="Nusbaum C."/>
            <person name="Birren B."/>
        </authorList>
    </citation>
    <scope>NUCLEOTIDE SEQUENCE [LARGE SCALE GENOMIC DNA]</scope>
    <source>
        <strain evidence="2 3">VS20</strain>
    </source>
</reference>
<evidence type="ECO:0008006" key="4">
    <source>
        <dbReference type="Google" id="ProtNLM"/>
    </source>
</evidence>
<keyword evidence="1" id="KW-0472">Membrane</keyword>
<dbReference type="GeneID" id="19942028"/>
<evidence type="ECO:0000313" key="2">
    <source>
        <dbReference type="EMBL" id="EQC41327.1"/>
    </source>
</evidence>
<organism evidence="2 3">
    <name type="scientific">Saprolegnia diclina (strain VS20)</name>
    <dbReference type="NCBI Taxonomy" id="1156394"/>
    <lineage>
        <taxon>Eukaryota</taxon>
        <taxon>Sar</taxon>
        <taxon>Stramenopiles</taxon>
        <taxon>Oomycota</taxon>
        <taxon>Saprolegniomycetes</taxon>
        <taxon>Saprolegniales</taxon>
        <taxon>Saprolegniaceae</taxon>
        <taxon>Saprolegnia</taxon>
    </lineage>
</organism>
<feature type="transmembrane region" description="Helical" evidence="1">
    <location>
        <begin position="441"/>
        <end position="461"/>
    </location>
</feature>
<proteinExistence type="predicted"/>
<gene>
    <name evidence="2" type="ORF">SDRG_01301</name>
</gene>
<evidence type="ECO:0000256" key="1">
    <source>
        <dbReference type="SAM" id="Phobius"/>
    </source>
</evidence>
<dbReference type="RefSeq" id="XP_008605041.1">
    <property type="nucleotide sequence ID" value="XM_008606819.1"/>
</dbReference>
<keyword evidence="1" id="KW-1133">Transmembrane helix</keyword>
<protein>
    <recommendedName>
        <fullName evidence="4">Transmembrane protein</fullName>
    </recommendedName>
</protein>
<sequence>MEPTDKNRRESRLVSAAAFVRKRLPFGMGMALSLLYMGFAGVVAVTTYTLTSIANQPVFTGLIVQAFDYNRFDVPVTTLLQGSSVVVSNPTTLSSTQATWSVSDLHYKECGVNDVACANAFLAQSNMIWSTIGRAFDQIPAFDDPLFQDKNQIVKFKHINNLSGFNKPSAQFYIDGHATAVTCLPAIDCLAYCSVRAYDPKWMCENEVPMNTNTFAIQMRNGRAVYLGVAKRSQFYFNAGKTTLLSGGLNGTLSLVTVATTDEYQSGVLQANAPWDIVPASQCGTYNFATNLGCDSLMLTNAVVLFVVSLAMCLMQAVFLRHSCVCYVPVHLSKNVLGLVILFVAYYGNNNLQTLTTYILCGPAQMASIVGIMTGTLIQIWFNPRVVTQTWLVLFFSVANWVIVFYLEGFVYPYKNSMVANPCGLATSTNCFLFDAIPHTYYQSAIIAGGVIVFAILVIYAHSRLVSGSHGLLPTSSVLRYLNISNVHDLATSTHGCVGLSAKGTPALDAGVLIIKNMLRVSNTQMTRTTNVQYELIYRLIPTAFLKRFYSSTVGSMLVFEMDNQTITRRSSYKFLHDMDIGHMDNVTGFLD</sequence>
<dbReference type="EMBL" id="JH767134">
    <property type="protein sequence ID" value="EQC41327.1"/>
    <property type="molecule type" value="Genomic_DNA"/>
</dbReference>
<feature type="transmembrane region" description="Helical" evidence="1">
    <location>
        <begin position="297"/>
        <end position="320"/>
    </location>
</feature>
<dbReference type="InParanoid" id="T0SEH4"/>
<dbReference type="OrthoDB" id="157199at2759"/>
<dbReference type="VEuPathDB" id="FungiDB:SDRG_01301"/>
<accession>T0SEH4</accession>
<evidence type="ECO:0000313" key="3">
    <source>
        <dbReference type="Proteomes" id="UP000030762"/>
    </source>
</evidence>
<name>T0SEH4_SAPDV</name>
<keyword evidence="3" id="KW-1185">Reference proteome</keyword>
<dbReference type="Proteomes" id="UP000030762">
    <property type="component" value="Unassembled WGS sequence"/>
</dbReference>
<feature type="transmembrane region" description="Helical" evidence="1">
    <location>
        <begin position="355"/>
        <end position="378"/>
    </location>
</feature>